<dbReference type="STRING" id="478820.A0A196SIG8"/>
<dbReference type="HAMAP" id="MF_01039">
    <property type="entry name" value="PGAM_GpmA"/>
    <property type="match status" value="1"/>
</dbReference>
<feature type="binding site" evidence="6">
    <location>
        <begin position="39"/>
        <end position="40"/>
    </location>
    <ligand>
        <name>substrate</name>
    </ligand>
</feature>
<dbReference type="Proteomes" id="UP000078348">
    <property type="component" value="Unassembled WGS sequence"/>
</dbReference>
<feature type="binding site" evidence="6">
    <location>
        <position position="78"/>
    </location>
    <ligand>
        <name>substrate</name>
    </ligand>
</feature>
<comment type="caution">
    <text evidence="9">The sequence shown here is derived from an EMBL/GenBank/DDBJ whole genome shotgun (WGS) entry which is preliminary data.</text>
</comment>
<evidence type="ECO:0000256" key="5">
    <source>
        <dbReference type="PIRSR" id="PIRSR613078-1"/>
    </source>
</evidence>
<feature type="binding site" evidence="6">
    <location>
        <begin position="105"/>
        <end position="108"/>
    </location>
    <ligand>
        <name>substrate</name>
    </ligand>
</feature>
<dbReference type="GO" id="GO:0004619">
    <property type="term" value="F:phosphoglycerate mutase activity"/>
    <property type="evidence" value="ECO:0007669"/>
    <property type="project" value="UniProtKB-EC"/>
</dbReference>
<feature type="active site" description="Tele-phosphohistidine intermediate" evidence="5">
    <location>
        <position position="27"/>
    </location>
</feature>
<proteinExistence type="inferred from homology"/>
<dbReference type="InterPro" id="IPR029033">
    <property type="entry name" value="His_PPase_superfam"/>
</dbReference>
<evidence type="ECO:0000313" key="9">
    <source>
        <dbReference type="EMBL" id="OAO16830.1"/>
    </source>
</evidence>
<dbReference type="InterPro" id="IPR001345">
    <property type="entry name" value="PG/BPGM_mutase_AS"/>
</dbReference>
<accession>A0A196SIG8</accession>
<evidence type="ECO:0000256" key="4">
    <source>
        <dbReference type="ARBA" id="ARBA00023235"/>
    </source>
</evidence>
<dbReference type="EC" id="5.4.2.11" evidence="8"/>
<evidence type="ECO:0000313" key="10">
    <source>
        <dbReference type="Proteomes" id="UP000078348"/>
    </source>
</evidence>
<feature type="active site" description="Proton donor/acceptor" evidence="5">
    <location>
        <position position="105"/>
    </location>
</feature>
<dbReference type="Gene3D" id="3.40.50.1240">
    <property type="entry name" value="Phosphoglycerate mutase-like"/>
    <property type="match status" value="1"/>
</dbReference>
<dbReference type="Pfam" id="PF00300">
    <property type="entry name" value="His_Phos_1"/>
    <property type="match status" value="1"/>
</dbReference>
<dbReference type="FunFam" id="3.40.50.1240:FF:000003">
    <property type="entry name" value="2,3-bisphosphoglycerate-dependent phosphoglycerate mutase"/>
    <property type="match status" value="1"/>
</dbReference>
<dbReference type="PANTHER" id="PTHR11931">
    <property type="entry name" value="PHOSPHOGLYCERATE MUTASE"/>
    <property type="match status" value="1"/>
</dbReference>
<feature type="binding site" evidence="6">
    <location>
        <begin position="132"/>
        <end position="133"/>
    </location>
    <ligand>
        <name>substrate</name>
    </ligand>
</feature>
<keyword evidence="4 8" id="KW-0413">Isomerase</keyword>
<dbReference type="InterPro" id="IPR005952">
    <property type="entry name" value="Phosphogly_mut1"/>
</dbReference>
<evidence type="ECO:0000256" key="3">
    <source>
        <dbReference type="ARBA" id="ARBA00023152"/>
    </source>
</evidence>
<feature type="binding site" evidence="6">
    <location>
        <begin position="201"/>
        <end position="202"/>
    </location>
    <ligand>
        <name>substrate</name>
    </ligand>
</feature>
<protein>
    <recommendedName>
        <fullName evidence="8">Phosphoglycerate mutase</fullName>
        <ecNumber evidence="8">5.4.2.11</ecNumber>
    </recommendedName>
</protein>
<dbReference type="SMART" id="SM00855">
    <property type="entry name" value="PGAM"/>
    <property type="match status" value="1"/>
</dbReference>
<dbReference type="NCBIfam" id="TIGR01258">
    <property type="entry name" value="pgm_1"/>
    <property type="match status" value="1"/>
</dbReference>
<comment type="similarity">
    <text evidence="2 8">Belongs to the phosphoglycerate mutase family. BPG-dependent PGAM subfamily.</text>
</comment>
<evidence type="ECO:0000256" key="7">
    <source>
        <dbReference type="PIRSR" id="PIRSR613078-3"/>
    </source>
</evidence>
<dbReference type="SUPFAM" id="SSF53254">
    <property type="entry name" value="Phosphoglycerate mutase-like"/>
    <property type="match status" value="1"/>
</dbReference>
<dbReference type="OrthoDB" id="354304at2759"/>
<comment type="catalytic activity">
    <reaction evidence="1 8">
        <text>(2R)-2-phosphoglycerate = (2R)-3-phosphoglycerate</text>
        <dbReference type="Rhea" id="RHEA:15901"/>
        <dbReference type="ChEBI" id="CHEBI:58272"/>
        <dbReference type="ChEBI" id="CHEBI:58289"/>
        <dbReference type="EC" id="5.4.2.11"/>
    </reaction>
</comment>
<evidence type="ECO:0000256" key="6">
    <source>
        <dbReference type="PIRSR" id="PIRSR613078-2"/>
    </source>
</evidence>
<feature type="site" description="Transition state stabilizer" evidence="7">
    <location>
        <position position="200"/>
    </location>
</feature>
<dbReference type="InterPro" id="IPR013078">
    <property type="entry name" value="His_Pase_superF_clade-1"/>
</dbReference>
<evidence type="ECO:0000256" key="8">
    <source>
        <dbReference type="RuleBase" id="RU004511"/>
    </source>
</evidence>
<dbReference type="CDD" id="cd07067">
    <property type="entry name" value="HP_PGM_like"/>
    <property type="match status" value="1"/>
</dbReference>
<gene>
    <name evidence="9" type="ORF">AV274_1454</name>
</gene>
<keyword evidence="3 8" id="KW-0324">Glycolysis</keyword>
<dbReference type="AlphaFoldDB" id="A0A196SIG8"/>
<dbReference type="EMBL" id="LXWW01000058">
    <property type="protein sequence ID" value="OAO16830.1"/>
    <property type="molecule type" value="Genomic_DNA"/>
</dbReference>
<dbReference type="NCBIfam" id="NF010713">
    <property type="entry name" value="PRK14115.1"/>
    <property type="match status" value="1"/>
</dbReference>
<name>A0A196SIG8_BLAHN</name>
<keyword evidence="10" id="KW-1185">Reference proteome</keyword>
<feature type="binding site" evidence="6">
    <location>
        <begin position="26"/>
        <end position="33"/>
    </location>
    <ligand>
        <name>substrate</name>
    </ligand>
</feature>
<organism evidence="9 10">
    <name type="scientific">Blastocystis sp. subtype 1 (strain ATCC 50177 / NandII)</name>
    <dbReference type="NCBI Taxonomy" id="478820"/>
    <lineage>
        <taxon>Eukaryota</taxon>
        <taxon>Sar</taxon>
        <taxon>Stramenopiles</taxon>
        <taxon>Bigyra</taxon>
        <taxon>Opalozoa</taxon>
        <taxon>Opalinata</taxon>
        <taxon>Blastocystidae</taxon>
        <taxon>Blastocystis</taxon>
    </lineage>
</organism>
<sequence>MNSSLSVLARGMATAAKPFNRLVLVRHGESQWNKENRFTGWYDVPLSDKGVEEARNGGKLIKAEGLEFDAAYTSCLKRAIKTLFLTLEESDQLWIPVTKNWRLNERHYGALTGLNKQETVNKHGIEQVMIWRRSYDVPPPAVSKDSEYYPGNDRRYADVPKEELPTTESLKTTAARFLPYWKSEIFPRVMKGERLIISAHGNSLRALVMYLDNISEKDITGLNIPTACPLVYDFDEHGNVIPHPDAIAPLRGHYLGDQEAIRAKINKVANQTKKN</sequence>
<dbReference type="GO" id="GO:0006096">
    <property type="term" value="P:glycolytic process"/>
    <property type="evidence" value="ECO:0007669"/>
    <property type="project" value="UniProtKB-KW"/>
</dbReference>
<evidence type="ECO:0000256" key="1">
    <source>
        <dbReference type="ARBA" id="ARBA00000380"/>
    </source>
</evidence>
<dbReference type="PROSITE" id="PS00175">
    <property type="entry name" value="PG_MUTASE"/>
    <property type="match status" value="1"/>
</dbReference>
<reference evidence="9 10" key="1">
    <citation type="submission" date="2016-05" db="EMBL/GenBank/DDBJ databases">
        <title>Nuclear genome of Blastocystis sp. subtype 1 NandII.</title>
        <authorList>
            <person name="Gentekaki E."/>
            <person name="Curtis B."/>
            <person name="Stairs C."/>
            <person name="Eme L."/>
            <person name="Herman E."/>
            <person name="Klimes V."/>
            <person name="Arias M.C."/>
            <person name="Elias M."/>
            <person name="Hilliou F."/>
            <person name="Klute M."/>
            <person name="Malik S.-B."/>
            <person name="Pightling A."/>
            <person name="Rachubinski R."/>
            <person name="Salas D."/>
            <person name="Schlacht A."/>
            <person name="Suga H."/>
            <person name="Archibald J."/>
            <person name="Ball S.G."/>
            <person name="Clark G."/>
            <person name="Dacks J."/>
            <person name="Van Der Giezen M."/>
            <person name="Tsaousis A."/>
            <person name="Roger A."/>
        </authorList>
    </citation>
    <scope>NUCLEOTIDE SEQUENCE [LARGE SCALE GENOMIC DNA]</scope>
    <source>
        <strain evidence="10">ATCC 50177 / NandII</strain>
    </source>
</reference>
<feature type="binding site" evidence="6">
    <location>
        <position position="116"/>
    </location>
    <ligand>
        <name>substrate</name>
    </ligand>
</feature>
<evidence type="ECO:0000256" key="2">
    <source>
        <dbReference type="ARBA" id="ARBA00006717"/>
    </source>
</evidence>